<dbReference type="HOGENOM" id="CLU_080848_0_0_1"/>
<dbReference type="Gramene" id="OPUNC05G25120.1">
    <property type="protein sequence ID" value="OPUNC05G25120.1"/>
    <property type="gene ID" value="OPUNC05G25120"/>
</dbReference>
<feature type="transmembrane region" description="Helical" evidence="1">
    <location>
        <begin position="76"/>
        <end position="96"/>
    </location>
</feature>
<dbReference type="EnsemblPlants" id="OPUNC05G25120.1">
    <property type="protein sequence ID" value="OPUNC05G25120.1"/>
    <property type="gene ID" value="OPUNC05G25120"/>
</dbReference>
<dbReference type="OMA" id="GMHDAMT"/>
<dbReference type="AlphaFoldDB" id="A0A0E0L6C5"/>
<dbReference type="Proteomes" id="UP000026962">
    <property type="component" value="Chromosome 5"/>
</dbReference>
<keyword evidence="1" id="KW-0812">Transmembrane</keyword>
<reference evidence="2" key="1">
    <citation type="submission" date="2015-04" db="UniProtKB">
        <authorList>
            <consortium name="EnsemblPlants"/>
        </authorList>
    </citation>
    <scope>IDENTIFICATION</scope>
</reference>
<dbReference type="eggNOG" id="ENOG502QVAI">
    <property type="taxonomic scope" value="Eukaryota"/>
</dbReference>
<protein>
    <submittedName>
        <fullName evidence="2">Uncharacterized protein</fullName>
    </submittedName>
</protein>
<dbReference type="PANTHER" id="PTHR34967:SF2">
    <property type="entry name" value="OS05G0586700 PROTEIN"/>
    <property type="match status" value="1"/>
</dbReference>
<proteinExistence type="predicted"/>
<evidence type="ECO:0000313" key="2">
    <source>
        <dbReference type="EnsemblPlants" id="OPUNC05G25120.1"/>
    </source>
</evidence>
<accession>A0A0E0L6C5</accession>
<feature type="transmembrane region" description="Helical" evidence="1">
    <location>
        <begin position="187"/>
        <end position="206"/>
    </location>
</feature>
<sequence>MTAHPSPNQQTLPTALTHSRNRNCYSYLADQQALLSASRSVDELSPRPAMVKLATAREARMYGPALAVRRWEYINAGAYVFAALLLAVALAALSAGGGARPALAVAAVALALVAAVNAHDLAAHLAGVDCRVGLVRYDAQLGLVELLVPALHAVGCVLAVVAMALLISQGEGAGYKQGRETHAANTLLAAALVWLLGSILNSCQVYERADGRAQLLQSSVQVPMLLGSLLFLVAAVVNRRREPPVLVGRRWAWMCMSGSVLWLVAAVFNMAKVFMMHQSDALRLEKLRGGAQERLSRDREGRVPLNWEEAARRAALPAELR</sequence>
<feature type="transmembrane region" description="Helical" evidence="1">
    <location>
        <begin position="102"/>
        <end position="122"/>
    </location>
</feature>
<evidence type="ECO:0000313" key="3">
    <source>
        <dbReference type="Proteomes" id="UP000026962"/>
    </source>
</evidence>
<name>A0A0E0L6C5_ORYPU</name>
<feature type="transmembrane region" description="Helical" evidence="1">
    <location>
        <begin position="218"/>
        <end position="239"/>
    </location>
</feature>
<keyword evidence="1" id="KW-0472">Membrane</keyword>
<keyword evidence="1" id="KW-1133">Transmembrane helix</keyword>
<organism evidence="2">
    <name type="scientific">Oryza punctata</name>
    <name type="common">Red rice</name>
    <dbReference type="NCBI Taxonomy" id="4537"/>
    <lineage>
        <taxon>Eukaryota</taxon>
        <taxon>Viridiplantae</taxon>
        <taxon>Streptophyta</taxon>
        <taxon>Embryophyta</taxon>
        <taxon>Tracheophyta</taxon>
        <taxon>Spermatophyta</taxon>
        <taxon>Magnoliopsida</taxon>
        <taxon>Liliopsida</taxon>
        <taxon>Poales</taxon>
        <taxon>Poaceae</taxon>
        <taxon>BOP clade</taxon>
        <taxon>Oryzoideae</taxon>
        <taxon>Oryzeae</taxon>
        <taxon>Oryzinae</taxon>
        <taxon>Oryza</taxon>
    </lineage>
</organism>
<evidence type="ECO:0000256" key="1">
    <source>
        <dbReference type="SAM" id="Phobius"/>
    </source>
</evidence>
<dbReference type="STRING" id="4537.A0A0E0L6C5"/>
<feature type="transmembrane region" description="Helical" evidence="1">
    <location>
        <begin position="251"/>
        <end position="271"/>
    </location>
</feature>
<feature type="transmembrane region" description="Helical" evidence="1">
    <location>
        <begin position="143"/>
        <end position="167"/>
    </location>
</feature>
<reference evidence="2" key="2">
    <citation type="submission" date="2018-05" db="EMBL/GenBank/DDBJ databases">
        <title>OpunRS2 (Oryza punctata Reference Sequence Version 2).</title>
        <authorList>
            <person name="Zhang J."/>
            <person name="Kudrna D."/>
            <person name="Lee S."/>
            <person name="Talag J."/>
            <person name="Welchert J."/>
            <person name="Wing R.A."/>
        </authorList>
    </citation>
    <scope>NUCLEOTIDE SEQUENCE [LARGE SCALE GENOMIC DNA]</scope>
</reference>
<dbReference type="PANTHER" id="PTHR34967">
    <property type="entry name" value="OS02G0257200 PROTEIN"/>
    <property type="match status" value="1"/>
</dbReference>
<keyword evidence="3" id="KW-1185">Reference proteome</keyword>